<dbReference type="EMBL" id="JBBNAG010000002">
    <property type="protein sequence ID" value="KAK9157101.1"/>
    <property type="molecule type" value="Genomic_DNA"/>
</dbReference>
<dbReference type="AlphaFoldDB" id="A0AAP0KQZ2"/>
<name>A0AAP0KQZ2_9MAGN</name>
<gene>
    <name evidence="1" type="ORF">Scep_003675</name>
</gene>
<dbReference type="Proteomes" id="UP001419268">
    <property type="component" value="Unassembled WGS sequence"/>
</dbReference>
<evidence type="ECO:0000313" key="1">
    <source>
        <dbReference type="EMBL" id="KAK9157101.1"/>
    </source>
</evidence>
<organism evidence="1 2">
    <name type="scientific">Stephania cephalantha</name>
    <dbReference type="NCBI Taxonomy" id="152367"/>
    <lineage>
        <taxon>Eukaryota</taxon>
        <taxon>Viridiplantae</taxon>
        <taxon>Streptophyta</taxon>
        <taxon>Embryophyta</taxon>
        <taxon>Tracheophyta</taxon>
        <taxon>Spermatophyta</taxon>
        <taxon>Magnoliopsida</taxon>
        <taxon>Ranunculales</taxon>
        <taxon>Menispermaceae</taxon>
        <taxon>Menispermoideae</taxon>
        <taxon>Cissampelideae</taxon>
        <taxon>Stephania</taxon>
    </lineage>
</organism>
<protein>
    <submittedName>
        <fullName evidence="1">Uncharacterized protein</fullName>
    </submittedName>
</protein>
<reference evidence="1 2" key="1">
    <citation type="submission" date="2024-01" db="EMBL/GenBank/DDBJ databases">
        <title>Genome assemblies of Stephania.</title>
        <authorList>
            <person name="Yang L."/>
        </authorList>
    </citation>
    <scope>NUCLEOTIDE SEQUENCE [LARGE SCALE GENOMIC DNA]</scope>
    <source>
        <strain evidence="1">JXDWG</strain>
        <tissue evidence="1">Leaf</tissue>
    </source>
</reference>
<sequence length="71" mass="8523">MRRRRERRVPSTPFNRALGCLYGVMGFWSSSFSSSFYNFLISNQTCLFSSFVEGAKYYRYIFVILYIEKYN</sequence>
<proteinExistence type="predicted"/>
<comment type="caution">
    <text evidence="1">The sequence shown here is derived from an EMBL/GenBank/DDBJ whole genome shotgun (WGS) entry which is preliminary data.</text>
</comment>
<accession>A0AAP0KQZ2</accession>
<keyword evidence="2" id="KW-1185">Reference proteome</keyword>
<evidence type="ECO:0000313" key="2">
    <source>
        <dbReference type="Proteomes" id="UP001419268"/>
    </source>
</evidence>